<sequence>MADSESSSQPSRRSRVANSVGRNAQEVIKEDYGKARDVAFEAAKSRSFLYPIKGIVYFMSHRSLWSPFFSRLGPYITLYISVVAGMFAFTYLPQLAILVFVNGPLAVFTTVLLILNESATIVNMISRSYLLQDALLDTFDGTLLSRGATGVVSEGRELKSGSDPISKLGKALKSPFDKFSIKSIVRYFMYLPLNFIPIVGTIIFIFIQARGRGKRVHDRYFQLKKMSNSQKQDWIARHTGPYTAFGLLATLLEMVPLASMFFTYTNTVGAALWAADIEEKNGMTDSSAPTLNEPMEKEE</sequence>
<proteinExistence type="predicted"/>
<name>A0ACC0VCE0_9HYPO</name>
<dbReference type="EMBL" id="CM047940">
    <property type="protein sequence ID" value="KAI9904121.1"/>
    <property type="molecule type" value="Genomic_DNA"/>
</dbReference>
<organism evidence="1 2">
    <name type="scientific">Trichothecium roseum</name>
    <dbReference type="NCBI Taxonomy" id="47278"/>
    <lineage>
        <taxon>Eukaryota</taxon>
        <taxon>Fungi</taxon>
        <taxon>Dikarya</taxon>
        <taxon>Ascomycota</taxon>
        <taxon>Pezizomycotina</taxon>
        <taxon>Sordariomycetes</taxon>
        <taxon>Hypocreomycetidae</taxon>
        <taxon>Hypocreales</taxon>
        <taxon>Hypocreales incertae sedis</taxon>
        <taxon>Trichothecium</taxon>
    </lineage>
</organism>
<dbReference type="Proteomes" id="UP001163324">
    <property type="component" value="Chromosome 1"/>
</dbReference>
<accession>A0ACC0VCE0</accession>
<keyword evidence="2" id="KW-1185">Reference proteome</keyword>
<evidence type="ECO:0000313" key="1">
    <source>
        <dbReference type="EMBL" id="KAI9904121.1"/>
    </source>
</evidence>
<evidence type="ECO:0000313" key="2">
    <source>
        <dbReference type="Proteomes" id="UP001163324"/>
    </source>
</evidence>
<gene>
    <name evidence="1" type="ORF">N3K66_000650</name>
</gene>
<protein>
    <submittedName>
        <fullName evidence="1">Uncharacterized protein</fullName>
    </submittedName>
</protein>
<reference evidence="1" key="1">
    <citation type="submission" date="2022-10" db="EMBL/GenBank/DDBJ databases">
        <title>Complete Genome of Trichothecium roseum strain YXFP-22015, a Plant Pathogen Isolated from Citrus.</title>
        <authorList>
            <person name="Wang Y."/>
            <person name="Zhu L."/>
        </authorList>
    </citation>
    <scope>NUCLEOTIDE SEQUENCE</scope>
    <source>
        <strain evidence="1">YXFP-22015</strain>
    </source>
</reference>
<comment type="caution">
    <text evidence="1">The sequence shown here is derived from an EMBL/GenBank/DDBJ whole genome shotgun (WGS) entry which is preliminary data.</text>
</comment>